<reference evidence="7 8" key="1">
    <citation type="journal article" date="2023" name="Sci. Data">
        <title>Genome assembly of the Korean intertidal mud-creeper Batillaria attramentaria.</title>
        <authorList>
            <person name="Patra A.K."/>
            <person name="Ho P.T."/>
            <person name="Jun S."/>
            <person name="Lee S.J."/>
            <person name="Kim Y."/>
            <person name="Won Y.J."/>
        </authorList>
    </citation>
    <scope>NUCLEOTIDE SEQUENCE [LARGE SCALE GENOMIC DNA]</scope>
    <source>
        <strain evidence="7">Wonlab-2016</strain>
    </source>
</reference>
<evidence type="ECO:0000256" key="2">
    <source>
        <dbReference type="ARBA" id="ARBA00022963"/>
    </source>
</evidence>
<evidence type="ECO:0000313" key="8">
    <source>
        <dbReference type="Proteomes" id="UP001519460"/>
    </source>
</evidence>
<feature type="compositionally biased region" description="Polar residues" evidence="5">
    <location>
        <begin position="219"/>
        <end position="234"/>
    </location>
</feature>
<feature type="domain" description="PNPLA" evidence="6">
    <location>
        <begin position="402"/>
        <end position="596"/>
    </location>
</feature>
<protein>
    <recommendedName>
        <fullName evidence="6">PNPLA domain-containing protein</fullName>
    </recommendedName>
</protein>
<dbReference type="GO" id="GO:0016042">
    <property type="term" value="P:lipid catabolic process"/>
    <property type="evidence" value="ECO:0007669"/>
    <property type="project" value="UniProtKB-UniRule"/>
</dbReference>
<feature type="short sequence motif" description="GXSXG" evidence="4">
    <location>
        <begin position="438"/>
        <end position="442"/>
    </location>
</feature>
<accession>A0ABD0LK39</accession>
<dbReference type="InterPro" id="IPR002641">
    <property type="entry name" value="PNPLA_dom"/>
</dbReference>
<dbReference type="GO" id="GO:0016787">
    <property type="term" value="F:hydrolase activity"/>
    <property type="evidence" value="ECO:0007669"/>
    <property type="project" value="UniProtKB-UniRule"/>
</dbReference>
<feature type="short sequence motif" description="GXGXXG" evidence="4">
    <location>
        <begin position="406"/>
        <end position="411"/>
    </location>
</feature>
<keyword evidence="3 4" id="KW-0443">Lipid metabolism</keyword>
<sequence>MSALCASSASYIRSASPHGKSLLMNISRRDVSPHIATPCSREPRAVSGRVARLTTSCQCLGAASQSTSTAYKASSRRTRTASAHESQRQRMSKVLHEAQISNWVAGGVNNILSGLGSFAANMPQRLTEEISRIVKKGDDDDDAAQKPKKNVRKMKVLIPLSEEPARKDHPKKRPSRTDEEKEPDERRSKKQSFAKAMEETYSSVTSYYDTSAVAIKSKSVTSSAAVTKSPSKAVSSAEPESGLQEYDLEERSVSKIRPKSENRPPPGHLTAREVVSNFISYFPFWIPFSFSAAAETVKNVKKPLIKKEFVSRSALDSRTRALVMGLKAATTTTSKKIRIQELNKHLRHHPLSVALAAKEKAIPTLLKIASRTKEQSLLEEARETLALLGYVFPLKGRGIRILTMDGGGTRGLVSIECLKKLEALTGKKVYEMFDYVCGVSTGALIATMTCLFRYSLDEVERLYIEFSREMFTRSRVMGTSALLWSHSFYSSDQWETILKAELGRKQLIEFARDPRVPKMCAVSSLVNTPHMKNFLFRNYNLPPESYSKYPGSCTNEIWEVIRASTAAPGYYEDFILNNYVHLDGGVMVNNPTALAIHESRLLWPDESLQCVVSLGTGRYEPNKEVTAPRGLSLREKISKIVDSATDTEGVHNIMTDLMPPATYFRFNPYLSEELHLDEIREDKLELMQRDTQMYLRKNEYKLNKAAHTLKQIRLPHQHALDWLKSKADKWGY</sequence>
<keyword evidence="2 4" id="KW-0442">Lipid degradation</keyword>
<dbReference type="InterPro" id="IPR016035">
    <property type="entry name" value="Acyl_Trfase/lysoPLipase"/>
</dbReference>
<dbReference type="EMBL" id="JACVVK020000040">
    <property type="protein sequence ID" value="KAK7499907.1"/>
    <property type="molecule type" value="Genomic_DNA"/>
</dbReference>
<comment type="caution">
    <text evidence="7">The sequence shown here is derived from an EMBL/GenBank/DDBJ whole genome shotgun (WGS) entry which is preliminary data.</text>
</comment>
<dbReference type="CDD" id="cd07211">
    <property type="entry name" value="Pat_PNPLA8"/>
    <property type="match status" value="1"/>
</dbReference>
<evidence type="ECO:0000256" key="5">
    <source>
        <dbReference type="SAM" id="MobiDB-lite"/>
    </source>
</evidence>
<name>A0ABD0LK39_9CAEN</name>
<feature type="region of interest" description="Disordered" evidence="5">
    <location>
        <begin position="133"/>
        <end position="195"/>
    </location>
</feature>
<dbReference type="PANTHER" id="PTHR24185">
    <property type="entry name" value="CALCIUM-INDEPENDENT PHOSPHOLIPASE A2-GAMMA"/>
    <property type="match status" value="1"/>
</dbReference>
<evidence type="ECO:0000256" key="3">
    <source>
        <dbReference type="ARBA" id="ARBA00023098"/>
    </source>
</evidence>
<feature type="short sequence motif" description="DGA/G" evidence="4">
    <location>
        <begin position="583"/>
        <end position="585"/>
    </location>
</feature>
<feature type="compositionally biased region" description="Basic and acidic residues" evidence="5">
    <location>
        <begin position="175"/>
        <end position="187"/>
    </location>
</feature>
<evidence type="ECO:0000256" key="1">
    <source>
        <dbReference type="ARBA" id="ARBA00022801"/>
    </source>
</evidence>
<keyword evidence="1 4" id="KW-0378">Hydrolase</keyword>
<keyword evidence="8" id="KW-1185">Reference proteome</keyword>
<feature type="active site" description="Proton acceptor" evidence="4">
    <location>
        <position position="583"/>
    </location>
</feature>
<feature type="compositionally biased region" description="Basic and acidic residues" evidence="5">
    <location>
        <begin position="249"/>
        <end position="262"/>
    </location>
</feature>
<evidence type="ECO:0000259" key="6">
    <source>
        <dbReference type="PROSITE" id="PS51635"/>
    </source>
</evidence>
<dbReference type="Gene3D" id="3.40.1090.10">
    <property type="entry name" value="Cytosolic phospholipase A2 catalytic domain"/>
    <property type="match status" value="1"/>
</dbReference>
<gene>
    <name evidence="7" type="ORF">BaRGS_00008755</name>
</gene>
<proteinExistence type="predicted"/>
<dbReference type="PROSITE" id="PS51635">
    <property type="entry name" value="PNPLA"/>
    <property type="match status" value="1"/>
</dbReference>
<dbReference type="Pfam" id="PF01734">
    <property type="entry name" value="Patatin"/>
    <property type="match status" value="1"/>
</dbReference>
<evidence type="ECO:0000256" key="4">
    <source>
        <dbReference type="PROSITE-ProRule" id="PRU01161"/>
    </source>
</evidence>
<feature type="compositionally biased region" description="Basic residues" evidence="5">
    <location>
        <begin position="146"/>
        <end position="155"/>
    </location>
</feature>
<organism evidence="7 8">
    <name type="scientific">Batillaria attramentaria</name>
    <dbReference type="NCBI Taxonomy" id="370345"/>
    <lineage>
        <taxon>Eukaryota</taxon>
        <taxon>Metazoa</taxon>
        <taxon>Spiralia</taxon>
        <taxon>Lophotrochozoa</taxon>
        <taxon>Mollusca</taxon>
        <taxon>Gastropoda</taxon>
        <taxon>Caenogastropoda</taxon>
        <taxon>Sorbeoconcha</taxon>
        <taxon>Cerithioidea</taxon>
        <taxon>Batillariidae</taxon>
        <taxon>Batillaria</taxon>
    </lineage>
</organism>
<dbReference type="InterPro" id="IPR045217">
    <property type="entry name" value="PNPLA8-like"/>
</dbReference>
<dbReference type="PANTHER" id="PTHR24185:SF1">
    <property type="entry name" value="CALCIUM-INDEPENDENT PHOSPHOLIPASE A2-GAMMA"/>
    <property type="match status" value="1"/>
</dbReference>
<feature type="region of interest" description="Disordered" evidence="5">
    <location>
        <begin position="219"/>
        <end position="268"/>
    </location>
</feature>
<dbReference type="AlphaFoldDB" id="A0ABD0LK39"/>
<dbReference type="Proteomes" id="UP001519460">
    <property type="component" value="Unassembled WGS sequence"/>
</dbReference>
<dbReference type="SUPFAM" id="SSF52151">
    <property type="entry name" value="FabD/lysophospholipase-like"/>
    <property type="match status" value="1"/>
</dbReference>
<evidence type="ECO:0000313" key="7">
    <source>
        <dbReference type="EMBL" id="KAK7499907.1"/>
    </source>
</evidence>
<feature type="active site" description="Nucleophile" evidence="4">
    <location>
        <position position="440"/>
    </location>
</feature>